<dbReference type="Proteomes" id="UP000467841">
    <property type="component" value="Unassembled WGS sequence"/>
</dbReference>
<gene>
    <name evidence="1" type="ORF">MERR_LOCUS18645</name>
</gene>
<protein>
    <submittedName>
        <fullName evidence="1">Uncharacterized protein</fullName>
    </submittedName>
</protein>
<reference evidence="1" key="1">
    <citation type="submission" date="2020-01" db="EMBL/GenBank/DDBJ databases">
        <authorList>
            <person name="Mishra B."/>
        </authorList>
    </citation>
    <scope>NUCLEOTIDE SEQUENCE [LARGE SCALE GENOMIC DNA]</scope>
</reference>
<comment type="caution">
    <text evidence="1">The sequence shown here is derived from an EMBL/GenBank/DDBJ whole genome shotgun (WGS) entry which is preliminary data.</text>
</comment>
<accession>A0A6D2IM48</accession>
<dbReference type="EMBL" id="CACVBM020001107">
    <property type="protein sequence ID" value="CAA7031410.1"/>
    <property type="molecule type" value="Genomic_DNA"/>
</dbReference>
<keyword evidence="2" id="KW-1185">Reference proteome</keyword>
<organism evidence="1 2">
    <name type="scientific">Microthlaspi erraticum</name>
    <dbReference type="NCBI Taxonomy" id="1685480"/>
    <lineage>
        <taxon>Eukaryota</taxon>
        <taxon>Viridiplantae</taxon>
        <taxon>Streptophyta</taxon>
        <taxon>Embryophyta</taxon>
        <taxon>Tracheophyta</taxon>
        <taxon>Spermatophyta</taxon>
        <taxon>Magnoliopsida</taxon>
        <taxon>eudicotyledons</taxon>
        <taxon>Gunneridae</taxon>
        <taxon>Pentapetalae</taxon>
        <taxon>rosids</taxon>
        <taxon>malvids</taxon>
        <taxon>Brassicales</taxon>
        <taxon>Brassicaceae</taxon>
        <taxon>Coluteocarpeae</taxon>
        <taxon>Microthlaspi</taxon>
    </lineage>
</organism>
<sequence length="137" mass="16110">MFLLSWLPLSYRQKKAKETSLIRACQTAIEELTKRQQVLQGLKKKFIEEANLCHAWSMEFVRTNEESKPLGLWELRKLSFLYAISILKQQIWIRDTISYLKEIIEALPSQLSTVKSEHIWTNLIKKAKWSSRKITSG</sequence>
<evidence type="ECO:0000313" key="2">
    <source>
        <dbReference type="Proteomes" id="UP000467841"/>
    </source>
</evidence>
<dbReference type="AlphaFoldDB" id="A0A6D2IM48"/>
<evidence type="ECO:0000313" key="1">
    <source>
        <dbReference type="EMBL" id="CAA7031410.1"/>
    </source>
</evidence>
<proteinExistence type="predicted"/>
<name>A0A6D2IM48_9BRAS</name>